<dbReference type="FunFam" id="3.90.930.12:FF:000002">
    <property type="entry name" value="50S ribosomal protein L6"/>
    <property type="match status" value="1"/>
</dbReference>
<dbReference type="GO" id="GO:0002181">
    <property type="term" value="P:cytoplasmic translation"/>
    <property type="evidence" value="ECO:0007669"/>
    <property type="project" value="TreeGrafter"/>
</dbReference>
<dbReference type="EMBL" id="MNZT01000001">
    <property type="protein sequence ID" value="OIQ00544.1"/>
    <property type="molecule type" value="Genomic_DNA"/>
</dbReference>
<dbReference type="PROSITE" id="PS00525">
    <property type="entry name" value="RIBOSOMAL_L6_1"/>
    <property type="match status" value="1"/>
</dbReference>
<dbReference type="PANTHER" id="PTHR11655:SF14">
    <property type="entry name" value="LARGE RIBOSOMAL SUBUNIT PROTEIN UL6M"/>
    <property type="match status" value="1"/>
</dbReference>
<evidence type="ECO:0000259" key="9">
    <source>
        <dbReference type="Pfam" id="PF00347"/>
    </source>
</evidence>
<reference evidence="10" key="1">
    <citation type="journal article" date="2016" name="Environ. Microbiol.">
        <title>Genomic resolution of a cold subsurface aquifer community provides metabolic insights for novel microbes adapted to high CO concentrations.</title>
        <authorList>
            <person name="Probst A.J."/>
            <person name="Castelle C.J."/>
            <person name="Singh A."/>
            <person name="Brown C.T."/>
            <person name="Anantharaman K."/>
            <person name="Sharon I."/>
            <person name="Hug L.A."/>
            <person name="Burstein D."/>
            <person name="Emerson J.B."/>
            <person name="Thomas B.C."/>
            <person name="Banfield J.F."/>
        </authorList>
    </citation>
    <scope>NUCLEOTIDE SEQUENCE [LARGE SCALE GENOMIC DNA]</scope>
    <source>
        <strain evidence="10">CG2_30_54_11</strain>
    </source>
</reference>
<name>A0A1J5J524_9BACT</name>
<dbReference type="InterPro" id="IPR002358">
    <property type="entry name" value="Ribosomal_uL6_CS"/>
</dbReference>
<keyword evidence="4 6" id="KW-0689">Ribosomal protein</keyword>
<dbReference type="PIRSF" id="PIRSF002162">
    <property type="entry name" value="Ribosomal_L6"/>
    <property type="match status" value="1"/>
</dbReference>
<dbReference type="InterPro" id="IPR020040">
    <property type="entry name" value="Ribosomal_uL6_a/b-dom"/>
</dbReference>
<comment type="caution">
    <text evidence="10">The sequence shown here is derived from an EMBL/GenBank/DDBJ whole genome shotgun (WGS) entry which is preliminary data.</text>
</comment>
<evidence type="ECO:0000256" key="3">
    <source>
        <dbReference type="ARBA" id="ARBA00022884"/>
    </source>
</evidence>
<evidence type="ECO:0000256" key="1">
    <source>
        <dbReference type="ARBA" id="ARBA00009356"/>
    </source>
</evidence>
<dbReference type="PRINTS" id="PR00059">
    <property type="entry name" value="RIBOSOMALL6"/>
</dbReference>
<dbReference type="Proteomes" id="UP000183245">
    <property type="component" value="Unassembled WGS sequence"/>
</dbReference>
<dbReference type="InterPro" id="IPR000702">
    <property type="entry name" value="Ribosomal_uL6-like"/>
</dbReference>
<dbReference type="GO" id="GO:0003735">
    <property type="term" value="F:structural constituent of ribosome"/>
    <property type="evidence" value="ECO:0007669"/>
    <property type="project" value="UniProtKB-UniRule"/>
</dbReference>
<dbReference type="FunFam" id="3.90.930.12:FF:000001">
    <property type="entry name" value="50S ribosomal protein L6"/>
    <property type="match status" value="1"/>
</dbReference>
<gene>
    <name evidence="6" type="primary">rplF</name>
    <name evidence="10" type="ORF">AUK40_00010</name>
</gene>
<dbReference type="SUPFAM" id="SSF56053">
    <property type="entry name" value="Ribosomal protein L6"/>
    <property type="match status" value="2"/>
</dbReference>
<protein>
    <recommendedName>
        <fullName evidence="6">Large ribosomal subunit protein uL6</fullName>
    </recommendedName>
</protein>
<accession>A0A1J5J524</accession>
<evidence type="ECO:0000256" key="5">
    <source>
        <dbReference type="ARBA" id="ARBA00023274"/>
    </source>
</evidence>
<organism evidence="10 11">
    <name type="scientific">Candidatus Wirthbacteria bacterium CG2_30_54_11</name>
    <dbReference type="NCBI Taxonomy" id="1817892"/>
    <lineage>
        <taxon>Bacteria</taxon>
        <taxon>Candidatus Wirthbacteria</taxon>
    </lineage>
</organism>
<evidence type="ECO:0000256" key="8">
    <source>
        <dbReference type="RuleBase" id="RU003870"/>
    </source>
</evidence>
<feature type="domain" description="Large ribosomal subunit protein uL6 alpha-beta" evidence="9">
    <location>
        <begin position="90"/>
        <end position="164"/>
    </location>
</feature>
<feature type="domain" description="Large ribosomal subunit protein uL6 alpha-beta" evidence="9">
    <location>
        <begin position="11"/>
        <end position="82"/>
    </location>
</feature>
<keyword evidence="3 6" id="KW-0694">RNA-binding</keyword>
<keyword evidence="5 6" id="KW-0687">Ribonucleoprotein</keyword>
<dbReference type="PANTHER" id="PTHR11655">
    <property type="entry name" value="60S/50S RIBOSOMAL PROTEIN L6/L9"/>
    <property type="match status" value="1"/>
</dbReference>
<dbReference type="Pfam" id="PF00347">
    <property type="entry name" value="Ribosomal_L6"/>
    <property type="match status" value="2"/>
</dbReference>
<keyword evidence="2 6" id="KW-0699">rRNA-binding</keyword>
<dbReference type="AlphaFoldDB" id="A0A1J5J524"/>
<sequence>MSRIGRQPITIPPQVEVTLDRDQIAVKGKLGTLTRSLFPELNVKMEGQTITVERKSDSRRARAMHGLARTLIANMIQGVDQGFSKTLDMVGVGYRTQAQGDKLTLNVGYSHQIVKTAPAHTTFQVEAETSITITGIDKQVVGQIAAEIRATRKPEPYKGKGIKYRGEVILRKAGKKGTT</sequence>
<comment type="similarity">
    <text evidence="1 6 7">Belongs to the universal ribosomal protein uL6 family.</text>
</comment>
<dbReference type="NCBIfam" id="TIGR03654">
    <property type="entry name" value="L6_bact"/>
    <property type="match status" value="1"/>
</dbReference>
<comment type="function">
    <text evidence="6 8">This protein binds to the 23S rRNA, and is important in its secondary structure. It is located near the subunit interface in the base of the L7/L12 stalk, and near the tRNA binding site of the peptidyltransferase center.</text>
</comment>
<comment type="subunit">
    <text evidence="6">Part of the 50S ribosomal subunit.</text>
</comment>
<dbReference type="InterPro" id="IPR036789">
    <property type="entry name" value="Ribosomal_uL6-like_a/b-dom_sf"/>
</dbReference>
<evidence type="ECO:0000256" key="2">
    <source>
        <dbReference type="ARBA" id="ARBA00022730"/>
    </source>
</evidence>
<proteinExistence type="inferred from homology"/>
<evidence type="ECO:0000313" key="10">
    <source>
        <dbReference type="EMBL" id="OIQ00544.1"/>
    </source>
</evidence>
<dbReference type="GO" id="GO:0022625">
    <property type="term" value="C:cytosolic large ribosomal subunit"/>
    <property type="evidence" value="ECO:0007669"/>
    <property type="project" value="UniProtKB-UniRule"/>
</dbReference>
<evidence type="ECO:0000313" key="11">
    <source>
        <dbReference type="Proteomes" id="UP000183245"/>
    </source>
</evidence>
<evidence type="ECO:0000256" key="7">
    <source>
        <dbReference type="RuleBase" id="RU003869"/>
    </source>
</evidence>
<evidence type="ECO:0000256" key="6">
    <source>
        <dbReference type="HAMAP-Rule" id="MF_01365"/>
    </source>
</evidence>
<dbReference type="GO" id="GO:0019843">
    <property type="term" value="F:rRNA binding"/>
    <property type="evidence" value="ECO:0007669"/>
    <property type="project" value="UniProtKB-UniRule"/>
</dbReference>
<dbReference type="HAMAP" id="MF_01365_B">
    <property type="entry name" value="Ribosomal_uL6_B"/>
    <property type="match status" value="1"/>
</dbReference>
<dbReference type="Gene3D" id="3.90.930.12">
    <property type="entry name" value="Ribosomal protein L6, alpha-beta domain"/>
    <property type="match status" value="2"/>
</dbReference>
<dbReference type="STRING" id="1817892.AUK40_00010"/>
<evidence type="ECO:0000256" key="4">
    <source>
        <dbReference type="ARBA" id="ARBA00022980"/>
    </source>
</evidence>
<dbReference type="InterPro" id="IPR019906">
    <property type="entry name" value="Ribosomal_uL6_bac-type"/>
</dbReference>